<dbReference type="InterPro" id="IPR001005">
    <property type="entry name" value="SANT/Myb"/>
</dbReference>
<evidence type="ECO:0000259" key="6">
    <source>
        <dbReference type="PROSITE" id="PS51294"/>
    </source>
</evidence>
<evidence type="ECO:0000256" key="5">
    <source>
        <dbReference type="SAM" id="MobiDB-lite"/>
    </source>
</evidence>
<gene>
    <name evidence="7" type="ORF">URODEC1_LOCUS32486</name>
</gene>
<evidence type="ECO:0000256" key="2">
    <source>
        <dbReference type="ARBA" id="ARBA00023125"/>
    </source>
</evidence>
<proteinExistence type="predicted"/>
<keyword evidence="4" id="KW-0539">Nucleus</keyword>
<dbReference type="SUPFAM" id="SSF46689">
    <property type="entry name" value="Homeodomain-like"/>
    <property type="match status" value="1"/>
</dbReference>
<dbReference type="Gene3D" id="1.10.10.60">
    <property type="entry name" value="Homeodomain-like"/>
    <property type="match status" value="1"/>
</dbReference>
<keyword evidence="1" id="KW-0805">Transcription regulation</keyword>
<dbReference type="PROSITE" id="PS51294">
    <property type="entry name" value="HTH_MYB"/>
    <property type="match status" value="1"/>
</dbReference>
<dbReference type="InterPro" id="IPR046955">
    <property type="entry name" value="PHR1-like"/>
</dbReference>
<keyword evidence="2" id="KW-0238">DNA-binding</keyword>
<dbReference type="InterPro" id="IPR006447">
    <property type="entry name" value="Myb_dom_plants"/>
</dbReference>
<keyword evidence="8" id="KW-1185">Reference proteome</keyword>
<sequence length="342" mass="38443">MTIERAMAARESIEGAVRQYNRSKVPRLRWTPDLHRRFVHAIHRLGGQHKATPKRVLQLMGVRGLTISHVKSHLQMYRNMRTDDMDTQEMQQVADQTQIFGGGVQVWTDMEQDHHGYYYCWCCYSQKESLLHDLQLERLVKKLHAWLGPEQTLFLPCRPASEVETIQKARLQLQLQEGLLRGQGIRDGDVSFGMRGGLSDHCTHAAVHDGPQQLRFRAWQCHTPTAAAADGGEQHADAPNKLSNFLSFFQERESIYAHNATARIAAVRKRGADEDREENYSPSLSLSLDSGCCSSRNNDSGRRNSQGGFVSSPTTGSGRGCCCSGGQTWVCLDLSLSLRMSM</sequence>
<evidence type="ECO:0000313" key="7">
    <source>
        <dbReference type="EMBL" id="CAL4940384.1"/>
    </source>
</evidence>
<dbReference type="PANTHER" id="PTHR31314:SF171">
    <property type="entry name" value="HTH MYB-TYPE DOMAIN-CONTAINING PROTEIN"/>
    <property type="match status" value="1"/>
</dbReference>
<dbReference type="AlphaFoldDB" id="A0ABC8YEN4"/>
<dbReference type="PANTHER" id="PTHR31314">
    <property type="entry name" value="MYB FAMILY TRANSCRIPTION FACTOR PHL7-LIKE"/>
    <property type="match status" value="1"/>
</dbReference>
<evidence type="ECO:0000256" key="4">
    <source>
        <dbReference type="ARBA" id="ARBA00023242"/>
    </source>
</evidence>
<dbReference type="Pfam" id="PF00249">
    <property type="entry name" value="Myb_DNA-binding"/>
    <property type="match status" value="1"/>
</dbReference>
<accession>A0ABC8YEN4</accession>
<evidence type="ECO:0000256" key="1">
    <source>
        <dbReference type="ARBA" id="ARBA00023015"/>
    </source>
</evidence>
<organism evidence="7 8">
    <name type="scientific">Urochloa decumbens</name>
    <dbReference type="NCBI Taxonomy" id="240449"/>
    <lineage>
        <taxon>Eukaryota</taxon>
        <taxon>Viridiplantae</taxon>
        <taxon>Streptophyta</taxon>
        <taxon>Embryophyta</taxon>
        <taxon>Tracheophyta</taxon>
        <taxon>Spermatophyta</taxon>
        <taxon>Magnoliopsida</taxon>
        <taxon>Liliopsida</taxon>
        <taxon>Poales</taxon>
        <taxon>Poaceae</taxon>
        <taxon>PACMAD clade</taxon>
        <taxon>Panicoideae</taxon>
        <taxon>Panicodae</taxon>
        <taxon>Paniceae</taxon>
        <taxon>Melinidinae</taxon>
        <taxon>Urochloa</taxon>
    </lineage>
</organism>
<feature type="region of interest" description="Disordered" evidence="5">
    <location>
        <begin position="269"/>
        <end position="318"/>
    </location>
</feature>
<dbReference type="InterPro" id="IPR009057">
    <property type="entry name" value="Homeodomain-like_sf"/>
</dbReference>
<protein>
    <recommendedName>
        <fullName evidence="6">HTH myb-type domain-containing protein</fullName>
    </recommendedName>
</protein>
<feature type="compositionally biased region" description="Low complexity" evidence="5">
    <location>
        <begin position="281"/>
        <end position="316"/>
    </location>
</feature>
<dbReference type="FunFam" id="1.10.10.60:FF:000002">
    <property type="entry name" value="Myb family transcription factor"/>
    <property type="match status" value="1"/>
</dbReference>
<dbReference type="GO" id="GO:0003677">
    <property type="term" value="F:DNA binding"/>
    <property type="evidence" value="ECO:0007669"/>
    <property type="project" value="UniProtKB-KW"/>
</dbReference>
<dbReference type="InterPro" id="IPR017930">
    <property type="entry name" value="Myb_dom"/>
</dbReference>
<dbReference type="EMBL" id="OZ075126">
    <property type="protein sequence ID" value="CAL4940384.1"/>
    <property type="molecule type" value="Genomic_DNA"/>
</dbReference>
<dbReference type="NCBIfam" id="TIGR01557">
    <property type="entry name" value="myb_SHAQKYF"/>
    <property type="match status" value="1"/>
</dbReference>
<name>A0ABC8YEN4_9POAL</name>
<feature type="domain" description="HTH myb-type" evidence="6">
    <location>
        <begin position="22"/>
        <end position="82"/>
    </location>
</feature>
<evidence type="ECO:0000313" key="8">
    <source>
        <dbReference type="Proteomes" id="UP001497457"/>
    </source>
</evidence>
<reference evidence="7" key="1">
    <citation type="submission" date="2024-10" db="EMBL/GenBank/DDBJ databases">
        <authorList>
            <person name="Ryan C."/>
        </authorList>
    </citation>
    <scope>NUCLEOTIDE SEQUENCE [LARGE SCALE GENOMIC DNA]</scope>
</reference>
<evidence type="ECO:0000256" key="3">
    <source>
        <dbReference type="ARBA" id="ARBA00023163"/>
    </source>
</evidence>
<dbReference type="Proteomes" id="UP001497457">
    <property type="component" value="Chromosome 16b"/>
</dbReference>
<keyword evidence="3" id="KW-0804">Transcription</keyword>